<keyword evidence="4" id="KW-0804">Transcription</keyword>
<dbReference type="PANTHER" id="PTHR30118">
    <property type="entry name" value="HTH-TYPE TRANSCRIPTIONAL REGULATOR LEUO-RELATED"/>
    <property type="match status" value="1"/>
</dbReference>
<dbReference type="Pfam" id="PF03466">
    <property type="entry name" value="LysR_substrate"/>
    <property type="match status" value="1"/>
</dbReference>
<feature type="domain" description="HTH lysR-type" evidence="5">
    <location>
        <begin position="9"/>
        <end position="66"/>
    </location>
</feature>
<protein>
    <submittedName>
        <fullName evidence="6">LysR family transcriptional regulator</fullName>
    </submittedName>
</protein>
<sequence>MHRVSGGEPDLNLLVALRALLEEANVTRAGERIGIGQSTMSSALGRLRTQFEDELLVRVGRDYELTPLARQLLPQVQVTIPLIERALGIDGGFDPDAADRRISFQITDDAALELRPYFTILRAARGVKLDLKRIPADPFDADRELLAHDFIVAPAGIGFEGESVELYRDEYVVVAARDNPAVQSGKISMEDFLRLPHVRCDFGRTIVPPPERRMRELDLTFDVRVTTSSMLPIPPIVAGTDLIGVVPRRLVDRLGAVTETVAIPTPFPAVELIQRLWWHPAHTHDPAHAWVRETIVAALAAGTPAVAP</sequence>
<accession>A0A8J3M512</accession>
<comment type="similarity">
    <text evidence="1">Belongs to the LysR transcriptional regulatory family.</text>
</comment>
<dbReference type="PROSITE" id="PS50931">
    <property type="entry name" value="HTH_LYSR"/>
    <property type="match status" value="1"/>
</dbReference>
<evidence type="ECO:0000256" key="4">
    <source>
        <dbReference type="ARBA" id="ARBA00023163"/>
    </source>
</evidence>
<reference evidence="6" key="2">
    <citation type="submission" date="2020-09" db="EMBL/GenBank/DDBJ databases">
        <authorList>
            <person name="Sun Q."/>
            <person name="Zhou Y."/>
        </authorList>
    </citation>
    <scope>NUCLEOTIDE SEQUENCE</scope>
    <source>
        <strain evidence="6">CGMCC 1.16548</strain>
    </source>
</reference>
<dbReference type="PANTHER" id="PTHR30118:SF15">
    <property type="entry name" value="TRANSCRIPTIONAL REGULATORY PROTEIN"/>
    <property type="match status" value="1"/>
</dbReference>
<comment type="caution">
    <text evidence="6">The sequence shown here is derived from an EMBL/GenBank/DDBJ whole genome shotgun (WGS) entry which is preliminary data.</text>
</comment>
<reference evidence="6" key="1">
    <citation type="journal article" date="2014" name="Int. J. Syst. Evol. Microbiol.">
        <title>Complete genome sequence of Corynebacterium casei LMG S-19264T (=DSM 44701T), isolated from a smear-ripened cheese.</title>
        <authorList>
            <consortium name="US DOE Joint Genome Institute (JGI-PGF)"/>
            <person name="Walter F."/>
            <person name="Albersmeier A."/>
            <person name="Kalinowski J."/>
            <person name="Ruckert C."/>
        </authorList>
    </citation>
    <scope>NUCLEOTIDE SEQUENCE</scope>
    <source>
        <strain evidence="6">CGMCC 1.16548</strain>
    </source>
</reference>
<dbReference type="Pfam" id="PF00126">
    <property type="entry name" value="HTH_1"/>
    <property type="match status" value="1"/>
</dbReference>
<evidence type="ECO:0000313" key="7">
    <source>
        <dbReference type="Proteomes" id="UP000617531"/>
    </source>
</evidence>
<proteinExistence type="inferred from homology"/>
<dbReference type="CDD" id="cd08417">
    <property type="entry name" value="PBP2_Nitroaromatics_like"/>
    <property type="match status" value="1"/>
</dbReference>
<dbReference type="EMBL" id="BNAI01000003">
    <property type="protein sequence ID" value="GHF18954.1"/>
    <property type="molecule type" value="Genomic_DNA"/>
</dbReference>
<dbReference type="InterPro" id="IPR036390">
    <property type="entry name" value="WH_DNA-bd_sf"/>
</dbReference>
<dbReference type="GO" id="GO:0003677">
    <property type="term" value="F:DNA binding"/>
    <property type="evidence" value="ECO:0007669"/>
    <property type="project" value="UniProtKB-KW"/>
</dbReference>
<evidence type="ECO:0000256" key="2">
    <source>
        <dbReference type="ARBA" id="ARBA00023015"/>
    </source>
</evidence>
<dbReference type="InterPro" id="IPR000847">
    <property type="entry name" value="LysR_HTH_N"/>
</dbReference>
<name>A0A8J3M512_9MICO</name>
<evidence type="ECO:0000313" key="6">
    <source>
        <dbReference type="EMBL" id="GHF18954.1"/>
    </source>
</evidence>
<dbReference type="Gene3D" id="3.40.190.10">
    <property type="entry name" value="Periplasmic binding protein-like II"/>
    <property type="match status" value="2"/>
</dbReference>
<dbReference type="InterPro" id="IPR036388">
    <property type="entry name" value="WH-like_DNA-bd_sf"/>
</dbReference>
<dbReference type="Proteomes" id="UP000617531">
    <property type="component" value="Unassembled WGS sequence"/>
</dbReference>
<keyword evidence="2" id="KW-0805">Transcription regulation</keyword>
<keyword evidence="3" id="KW-0238">DNA-binding</keyword>
<evidence type="ECO:0000256" key="3">
    <source>
        <dbReference type="ARBA" id="ARBA00023125"/>
    </source>
</evidence>
<dbReference type="SUPFAM" id="SSF53850">
    <property type="entry name" value="Periplasmic binding protein-like II"/>
    <property type="match status" value="1"/>
</dbReference>
<dbReference type="GO" id="GO:0003700">
    <property type="term" value="F:DNA-binding transcription factor activity"/>
    <property type="evidence" value="ECO:0007669"/>
    <property type="project" value="InterPro"/>
</dbReference>
<keyword evidence="7" id="KW-1185">Reference proteome</keyword>
<dbReference type="SUPFAM" id="SSF46785">
    <property type="entry name" value="Winged helix' DNA-binding domain"/>
    <property type="match status" value="1"/>
</dbReference>
<organism evidence="6 7">
    <name type="scientific">Pseudolysinimonas yzui</name>
    <dbReference type="NCBI Taxonomy" id="2708254"/>
    <lineage>
        <taxon>Bacteria</taxon>
        <taxon>Bacillati</taxon>
        <taxon>Actinomycetota</taxon>
        <taxon>Actinomycetes</taxon>
        <taxon>Micrococcales</taxon>
        <taxon>Microbacteriaceae</taxon>
        <taxon>Pseudolysinimonas</taxon>
    </lineage>
</organism>
<dbReference type="InterPro" id="IPR005119">
    <property type="entry name" value="LysR_subst-bd"/>
</dbReference>
<dbReference type="AlphaFoldDB" id="A0A8J3M512"/>
<dbReference type="Gene3D" id="1.10.10.10">
    <property type="entry name" value="Winged helix-like DNA-binding domain superfamily/Winged helix DNA-binding domain"/>
    <property type="match status" value="1"/>
</dbReference>
<evidence type="ECO:0000259" key="5">
    <source>
        <dbReference type="PROSITE" id="PS50931"/>
    </source>
</evidence>
<dbReference type="InterPro" id="IPR050389">
    <property type="entry name" value="LysR-type_TF"/>
</dbReference>
<evidence type="ECO:0000256" key="1">
    <source>
        <dbReference type="ARBA" id="ARBA00009437"/>
    </source>
</evidence>
<gene>
    <name evidence="6" type="ORF">GCM10011600_19890</name>
</gene>
<dbReference type="InterPro" id="IPR037402">
    <property type="entry name" value="YidZ_PBP2"/>
</dbReference>